<sequence length="463" mass="51968">MEPARAVASFDSATGMLRGLAAFLAGRDVPLLGQAPRALEPVLSGVLGALNRLPAPVTERLYARTGVTEAVPPARLGELDSEALAEWICDHYPRRRYPVVFLGSSNGALEHLAAALGAPWLPQTLLVPVRRRGVDRDDPRAELAFGREPGRALLAANPTWQLHHMHDPNQDRLMIAGMAYFRLKWLRLPRAYHRFLRERLAPGGVAVSAECGLRWPVTRVGDRHVFQFGALGGATRDEYFSGGPRVHDLLHRYGSDRDRWDPPPPDDEAPEAEWGFDPAWPADLADAVDGAGGTWRRLRYDHPEALSPAVADLHRAWYRECGIDDRRLLIDSFLLVEPWWTLRTGSVPFWLSFNTRPSLRAAHAYLDSADPFDEIRLVLFAHGTESIGLPPMRDWDRLTSRARRLGEFTGVDPRAFPRDLAVHARAHRDLTRVRPLHPMPDPVPLERAEDFLRGRSDIEWSAP</sequence>
<dbReference type="EMBL" id="JBHTIW010000006">
    <property type="protein sequence ID" value="MFD0920372.1"/>
    <property type="molecule type" value="Genomic_DNA"/>
</dbReference>
<proteinExistence type="predicted"/>
<reference evidence="2" key="1">
    <citation type="journal article" date="2019" name="Int. J. Syst. Evol. Microbiol.">
        <title>The Global Catalogue of Microorganisms (GCM) 10K type strain sequencing project: providing services to taxonomists for standard genome sequencing and annotation.</title>
        <authorList>
            <consortium name="The Broad Institute Genomics Platform"/>
            <consortium name="The Broad Institute Genome Sequencing Center for Infectious Disease"/>
            <person name="Wu L."/>
            <person name="Ma J."/>
        </authorList>
    </citation>
    <scope>NUCLEOTIDE SEQUENCE [LARGE SCALE GENOMIC DNA]</scope>
    <source>
        <strain evidence="2">CCUG 56401</strain>
    </source>
</reference>
<keyword evidence="2" id="KW-1185">Reference proteome</keyword>
<accession>A0ABW3FPX4</accession>
<evidence type="ECO:0000313" key="1">
    <source>
        <dbReference type="EMBL" id="MFD0920372.1"/>
    </source>
</evidence>
<organism evidence="1 2">
    <name type="scientific">Saccharopolyspora rosea</name>
    <dbReference type="NCBI Taxonomy" id="524884"/>
    <lineage>
        <taxon>Bacteria</taxon>
        <taxon>Bacillati</taxon>
        <taxon>Actinomycetota</taxon>
        <taxon>Actinomycetes</taxon>
        <taxon>Pseudonocardiales</taxon>
        <taxon>Pseudonocardiaceae</taxon>
        <taxon>Saccharopolyspora</taxon>
    </lineage>
</organism>
<protein>
    <submittedName>
        <fullName evidence="1">Uncharacterized protein</fullName>
    </submittedName>
</protein>
<dbReference type="RefSeq" id="WP_345600759.1">
    <property type="nucleotide sequence ID" value="NZ_BAABLT010000017.1"/>
</dbReference>
<comment type="caution">
    <text evidence="1">The sequence shown here is derived from an EMBL/GenBank/DDBJ whole genome shotgun (WGS) entry which is preliminary data.</text>
</comment>
<name>A0ABW3FPX4_9PSEU</name>
<evidence type="ECO:0000313" key="2">
    <source>
        <dbReference type="Proteomes" id="UP001597018"/>
    </source>
</evidence>
<dbReference type="Proteomes" id="UP001597018">
    <property type="component" value="Unassembled WGS sequence"/>
</dbReference>
<gene>
    <name evidence="1" type="ORF">ACFQ16_11530</name>
</gene>